<feature type="transmembrane region" description="Helical" evidence="1">
    <location>
        <begin position="705"/>
        <end position="726"/>
    </location>
</feature>
<dbReference type="EMBL" id="BSTK01000005">
    <property type="protein sequence ID" value="GLY86149.1"/>
    <property type="molecule type" value="Genomic_DNA"/>
</dbReference>
<dbReference type="InterPro" id="IPR006311">
    <property type="entry name" value="TAT_signal"/>
</dbReference>
<sequence length="735" mass="78589">MRDKPLPSGRPYARTGGLVNRRRVKTASSLVAALLVALPLPAAPAVAGPAGVSQSPAPASTDPNALVRQIDASLKLGRYEDADNEVVALQKLAQEAQNTANSSPTGANKKAARDLRALADAQARRVLNTKIDVGLAGPKSDPSVDPKHDQVAKRYWESVVASWIRPLVVEFQRKYRDPRTGLIAREVDVVTQHAIIEITLGDGKGKVGQATRLRDSPLANPTGKPVIEFGPTISRGAAKELENGLESEGARDLRKGFKVVRTKAELIDVLREAGDPVDSLPESRQTVEQRQKRAKQAEAASAANLGLRSCEPTAMGADDGRIVAMAAAPLAGPCDKTKPSPLAQALASNNLGGVDFSSLGMRYLSDDPGSGGVRYSFSASPAAPGTDQDLDSGLDAIKNSAADLRTWLVLDPSKFWVNLNPTEPNRIVDARLGRTNAGKALLEADLRMKQTEGKLIDPKTPLGARYWKAMGGPTDTICYSSRLWIVPGDVEVRQDGSSLYIVKATLHVKAKAQHLGGGYGCDSDPASDARGERLEQTMLVPKVEEAVNTAPEYAPIRRAFLARVVAQWIRDRHQSGHHTSFDGLIDSGDLGPAVLTDGWQPRQVFDSYVRALRDKDFTYRQTMRVGDTRVIRTITYGGVDFSKLSSARLSAAQMNQRLPRLSQTVKASGTHPAKASDGSIWLGESAGSGNSGLWSRVSGTVGAFVTGRTGILVLIVAALGLVTFGIRGSGRKRRA</sequence>
<accession>A0A9W6S2D3</accession>
<name>A0A9W6S2D3_9ACTN</name>
<dbReference type="Proteomes" id="UP001165074">
    <property type="component" value="Unassembled WGS sequence"/>
</dbReference>
<evidence type="ECO:0000313" key="3">
    <source>
        <dbReference type="EMBL" id="GLY86149.1"/>
    </source>
</evidence>
<feature type="signal peptide" evidence="2">
    <location>
        <begin position="1"/>
        <end position="47"/>
    </location>
</feature>
<keyword evidence="4" id="KW-1185">Reference proteome</keyword>
<keyword evidence="1" id="KW-0812">Transmembrane</keyword>
<keyword evidence="1" id="KW-1133">Transmembrane helix</keyword>
<dbReference type="RefSeq" id="WP_285573741.1">
    <property type="nucleotide sequence ID" value="NZ_BSTK01000005.1"/>
</dbReference>
<proteinExistence type="predicted"/>
<protein>
    <submittedName>
        <fullName evidence="3">Uncharacterized protein</fullName>
    </submittedName>
</protein>
<evidence type="ECO:0000313" key="4">
    <source>
        <dbReference type="Proteomes" id="UP001165074"/>
    </source>
</evidence>
<keyword evidence="1" id="KW-0472">Membrane</keyword>
<dbReference type="AlphaFoldDB" id="A0A9W6S2D3"/>
<feature type="chain" id="PRO_5040838707" evidence="2">
    <location>
        <begin position="48"/>
        <end position="735"/>
    </location>
</feature>
<evidence type="ECO:0000256" key="2">
    <source>
        <dbReference type="SAM" id="SignalP"/>
    </source>
</evidence>
<keyword evidence="2" id="KW-0732">Signal</keyword>
<gene>
    <name evidence="3" type="ORF">Airi02_040780</name>
</gene>
<reference evidence="3" key="1">
    <citation type="submission" date="2023-03" db="EMBL/GenBank/DDBJ databases">
        <title>Actinoallomurus iriomotensis NBRC 103684.</title>
        <authorList>
            <person name="Ichikawa N."/>
            <person name="Sato H."/>
            <person name="Tonouchi N."/>
        </authorList>
    </citation>
    <scope>NUCLEOTIDE SEQUENCE</scope>
    <source>
        <strain evidence="3">NBRC 103684</strain>
    </source>
</reference>
<comment type="caution">
    <text evidence="3">The sequence shown here is derived from an EMBL/GenBank/DDBJ whole genome shotgun (WGS) entry which is preliminary data.</text>
</comment>
<dbReference type="PROSITE" id="PS51318">
    <property type="entry name" value="TAT"/>
    <property type="match status" value="1"/>
</dbReference>
<organism evidence="3 4">
    <name type="scientific">Actinoallomurus iriomotensis</name>
    <dbReference type="NCBI Taxonomy" id="478107"/>
    <lineage>
        <taxon>Bacteria</taxon>
        <taxon>Bacillati</taxon>
        <taxon>Actinomycetota</taxon>
        <taxon>Actinomycetes</taxon>
        <taxon>Streptosporangiales</taxon>
        <taxon>Thermomonosporaceae</taxon>
        <taxon>Actinoallomurus</taxon>
    </lineage>
</organism>
<evidence type="ECO:0000256" key="1">
    <source>
        <dbReference type="SAM" id="Phobius"/>
    </source>
</evidence>